<dbReference type="AlphaFoldDB" id="A0A2S5KSW0"/>
<comment type="caution">
    <text evidence="1">The sequence shown here is derived from an EMBL/GenBank/DDBJ whole genome shotgun (WGS) entry which is preliminary data.</text>
</comment>
<reference evidence="1 2" key="1">
    <citation type="submission" date="2018-02" db="EMBL/GenBank/DDBJ databases">
        <title>novel marine gammaproteobacteria from coastal saline agro ecosystem.</title>
        <authorList>
            <person name="Krishnan R."/>
            <person name="Ramesh Kumar N."/>
        </authorList>
    </citation>
    <scope>NUCLEOTIDE SEQUENCE [LARGE SCALE GENOMIC DNA]</scope>
    <source>
        <strain evidence="1 2">228</strain>
    </source>
</reference>
<proteinExistence type="predicted"/>
<dbReference type="EMBL" id="PRLP01000025">
    <property type="protein sequence ID" value="PPC77820.1"/>
    <property type="molecule type" value="Genomic_DNA"/>
</dbReference>
<dbReference type="Proteomes" id="UP000238196">
    <property type="component" value="Unassembled WGS sequence"/>
</dbReference>
<accession>A0A2S5KSW0</accession>
<protein>
    <submittedName>
        <fullName evidence="1">Uncharacterized protein</fullName>
    </submittedName>
</protein>
<evidence type="ECO:0000313" key="2">
    <source>
        <dbReference type="Proteomes" id="UP000238196"/>
    </source>
</evidence>
<gene>
    <name evidence="1" type="ORF">C4K68_08545</name>
</gene>
<evidence type="ECO:0000313" key="1">
    <source>
        <dbReference type="EMBL" id="PPC77820.1"/>
    </source>
</evidence>
<organism evidence="1 2">
    <name type="scientific">Proteobacteria bacterium 228</name>
    <dbReference type="NCBI Taxonomy" id="2083153"/>
    <lineage>
        <taxon>Bacteria</taxon>
        <taxon>Pseudomonadati</taxon>
        <taxon>Pseudomonadota</taxon>
    </lineage>
</organism>
<sequence length="151" mass="17704">MNKDSESILKERINNFEKFRKERLPVLHKFSEAIGLPNPHEILLVPKKYLPYLDEFLEMQVIEEHNRSWLITRIGYFFGELLVEEHQGCWMVDENASSENFAKYVIGDFENEIHTLTIDPFIFAARFVDTPAPRSLNNAYADMLSNMSSFN</sequence>
<name>A0A2S5KSW0_9PROT</name>
<dbReference type="OrthoDB" id="1495835at2"/>